<dbReference type="SUPFAM" id="SSF63829">
    <property type="entry name" value="Calcium-dependent phosphotriesterase"/>
    <property type="match status" value="1"/>
</dbReference>
<dbReference type="AlphaFoldDB" id="A0A382F5G6"/>
<name>A0A382F5G6_9ZZZZ</name>
<proteinExistence type="predicted"/>
<feature type="non-terminal residue" evidence="1">
    <location>
        <position position="331"/>
    </location>
</feature>
<dbReference type="PROSITE" id="PS51257">
    <property type="entry name" value="PROKAR_LIPOPROTEIN"/>
    <property type="match status" value="1"/>
</dbReference>
<evidence type="ECO:0000313" key="1">
    <source>
        <dbReference type="EMBL" id="SVB57882.1"/>
    </source>
</evidence>
<gene>
    <name evidence="1" type="ORF">METZ01_LOCUS210736</name>
</gene>
<reference evidence="1" key="1">
    <citation type="submission" date="2018-05" db="EMBL/GenBank/DDBJ databases">
        <authorList>
            <person name="Lanie J.A."/>
            <person name="Ng W.-L."/>
            <person name="Kazmierczak K.M."/>
            <person name="Andrzejewski T.M."/>
            <person name="Davidsen T.M."/>
            <person name="Wayne K.J."/>
            <person name="Tettelin H."/>
            <person name="Glass J.I."/>
            <person name="Rusch D."/>
            <person name="Podicherti R."/>
            <person name="Tsui H.-C.T."/>
            <person name="Winkler M.E."/>
        </authorList>
    </citation>
    <scope>NUCLEOTIDE SEQUENCE</scope>
</reference>
<organism evidence="1">
    <name type="scientific">marine metagenome</name>
    <dbReference type="NCBI Taxonomy" id="408172"/>
    <lineage>
        <taxon>unclassified sequences</taxon>
        <taxon>metagenomes</taxon>
        <taxon>ecological metagenomes</taxon>
    </lineage>
</organism>
<protein>
    <recommendedName>
        <fullName evidence="2">SMP-30/Gluconolactonase/LRE-like region domain-containing protein</fullName>
    </recommendedName>
</protein>
<evidence type="ECO:0008006" key="2">
    <source>
        <dbReference type="Google" id="ProtNLM"/>
    </source>
</evidence>
<accession>A0A382F5G6</accession>
<dbReference type="EMBL" id="UINC01047954">
    <property type="protein sequence ID" value="SVB57882.1"/>
    <property type="molecule type" value="Genomic_DNA"/>
</dbReference>
<sequence>MEWFRLSTAPLILSACLASSLRAVPETTKNPLPAKAYRIPKETVSEESGYFSIVEGKNKRLYIGTAKYGHNAYLVEFDPREEKMRIVVDAQKEIGTSVKGFAAQAKIHTRNNVGKSGKIYFGTKQGYPQKGEPRSAYLGGYPMWHDPATGKTRVYQIPIKHQGIISVTPDESRGIAYVSTCSDERPIESTHFMVLDLKTGTYSDLIDCRHMYAFIVLDNKGRAYHPMLGGDVVRYDPDKKKLVRLNQTIDGKPPSDESLLANENTHPINWDVTPDRKTLYAIAMSGNQLYRYDLTATDKLLRGQSLGKLLPQAAKTDCRAMCVGPSGTVWA</sequence>